<feature type="non-terminal residue" evidence="2">
    <location>
        <position position="49"/>
    </location>
</feature>
<accession>Q08M68</accession>
<evidence type="ECO:0000256" key="1">
    <source>
        <dbReference type="SAM" id="MobiDB-lite"/>
    </source>
</evidence>
<gene>
    <name evidence="2" type="ORF">STIAU_0175</name>
</gene>
<name>Q08M68_STIAD</name>
<reference evidence="2 3" key="1">
    <citation type="submission" date="2006-04" db="EMBL/GenBank/DDBJ databases">
        <authorList>
            <person name="Nierman W.C."/>
        </authorList>
    </citation>
    <scope>NUCLEOTIDE SEQUENCE [LARGE SCALE GENOMIC DNA]</scope>
    <source>
        <strain evidence="2 3">DW4/3-1</strain>
    </source>
</reference>
<evidence type="ECO:0000313" key="2">
    <source>
        <dbReference type="EMBL" id="EAU61575.1"/>
    </source>
</evidence>
<dbReference type="EMBL" id="AAMD01000433">
    <property type="protein sequence ID" value="EAU61575.1"/>
    <property type="molecule type" value="Genomic_DNA"/>
</dbReference>
<sequence length="49" mass="5191">MPRSSCLRAPVGRAEPIGEQRGRALPALGAGACRGEPRHPPLVEWQSAT</sequence>
<feature type="region of interest" description="Disordered" evidence="1">
    <location>
        <begin position="1"/>
        <end position="49"/>
    </location>
</feature>
<evidence type="ECO:0000313" key="3">
    <source>
        <dbReference type="Proteomes" id="UP000032702"/>
    </source>
</evidence>
<dbReference type="AlphaFoldDB" id="Q08M68"/>
<organism evidence="2 3">
    <name type="scientific">Stigmatella aurantiaca (strain DW4/3-1)</name>
    <dbReference type="NCBI Taxonomy" id="378806"/>
    <lineage>
        <taxon>Bacteria</taxon>
        <taxon>Pseudomonadati</taxon>
        <taxon>Myxococcota</taxon>
        <taxon>Myxococcia</taxon>
        <taxon>Myxococcales</taxon>
        <taxon>Cystobacterineae</taxon>
        <taxon>Archangiaceae</taxon>
        <taxon>Stigmatella</taxon>
    </lineage>
</organism>
<dbReference type="Proteomes" id="UP000032702">
    <property type="component" value="Unassembled WGS sequence"/>
</dbReference>
<comment type="caution">
    <text evidence="2">The sequence shown here is derived from an EMBL/GenBank/DDBJ whole genome shotgun (WGS) entry which is preliminary data.</text>
</comment>
<feature type="compositionally biased region" description="Low complexity" evidence="1">
    <location>
        <begin position="23"/>
        <end position="34"/>
    </location>
</feature>
<proteinExistence type="predicted"/>
<protein>
    <submittedName>
        <fullName evidence="2">Uncharacterized protein</fullName>
    </submittedName>
</protein>